<keyword evidence="4" id="KW-0805">Transcription regulation</keyword>
<organism evidence="12 13">
    <name type="scientific">Lupinus luteus</name>
    <name type="common">European yellow lupine</name>
    <dbReference type="NCBI Taxonomy" id="3873"/>
    <lineage>
        <taxon>Eukaryota</taxon>
        <taxon>Viridiplantae</taxon>
        <taxon>Streptophyta</taxon>
        <taxon>Embryophyta</taxon>
        <taxon>Tracheophyta</taxon>
        <taxon>Spermatophyta</taxon>
        <taxon>Magnoliopsida</taxon>
        <taxon>eudicotyledons</taxon>
        <taxon>Gunneridae</taxon>
        <taxon>Pentapetalae</taxon>
        <taxon>rosids</taxon>
        <taxon>fabids</taxon>
        <taxon>Fabales</taxon>
        <taxon>Fabaceae</taxon>
        <taxon>Papilionoideae</taxon>
        <taxon>50 kb inversion clade</taxon>
        <taxon>genistoids sensu lato</taxon>
        <taxon>core genistoids</taxon>
        <taxon>Genisteae</taxon>
        <taxon>Lupinus</taxon>
    </lineage>
</organism>
<keyword evidence="3" id="KW-0862">Zinc</keyword>
<evidence type="ECO:0000256" key="6">
    <source>
        <dbReference type="ARBA" id="ARBA00023163"/>
    </source>
</evidence>
<evidence type="ECO:0000259" key="11">
    <source>
        <dbReference type="PROSITE" id="PS50114"/>
    </source>
</evidence>
<dbReference type="Proteomes" id="UP001497480">
    <property type="component" value="Unassembled WGS sequence"/>
</dbReference>
<comment type="similarity">
    <text evidence="7">Belongs to the type IV zinc-finger family. Class B subfamily.</text>
</comment>
<dbReference type="AlphaFoldDB" id="A0AAV1Y4W8"/>
<dbReference type="InterPro" id="IPR000679">
    <property type="entry name" value="Znf_GATA"/>
</dbReference>
<evidence type="ECO:0000256" key="10">
    <source>
        <dbReference type="SAM" id="MobiDB-lite"/>
    </source>
</evidence>
<evidence type="ECO:0000313" key="12">
    <source>
        <dbReference type="EMBL" id="CAL0328169.1"/>
    </source>
</evidence>
<protein>
    <recommendedName>
        <fullName evidence="11">GATA-type domain-containing protein</fullName>
    </recommendedName>
</protein>
<dbReference type="Pfam" id="PF00320">
    <property type="entry name" value="GATA"/>
    <property type="match status" value="1"/>
</dbReference>
<accession>A0AAV1Y4W8</accession>
<dbReference type="PANTHER" id="PTHR47172">
    <property type="entry name" value="OS01G0976800 PROTEIN"/>
    <property type="match status" value="1"/>
</dbReference>
<feature type="compositionally biased region" description="Basic residues" evidence="10">
    <location>
        <begin position="91"/>
        <end position="103"/>
    </location>
</feature>
<evidence type="ECO:0000256" key="7">
    <source>
        <dbReference type="ARBA" id="ARBA00024019"/>
    </source>
</evidence>
<dbReference type="PANTHER" id="PTHR47172:SF9">
    <property type="entry name" value="GATA TRANSCRIPTION FACTOR 23"/>
    <property type="match status" value="1"/>
</dbReference>
<dbReference type="GO" id="GO:0006355">
    <property type="term" value="P:regulation of DNA-templated transcription"/>
    <property type="evidence" value="ECO:0007669"/>
    <property type="project" value="InterPro"/>
</dbReference>
<keyword evidence="13" id="KW-1185">Reference proteome</keyword>
<keyword evidence="1" id="KW-0479">Metal-binding</keyword>
<keyword evidence="2 9" id="KW-0863">Zinc-finger</keyword>
<dbReference type="EMBL" id="CAXHTB010000021">
    <property type="protein sequence ID" value="CAL0328169.1"/>
    <property type="molecule type" value="Genomic_DNA"/>
</dbReference>
<dbReference type="SUPFAM" id="SSF57716">
    <property type="entry name" value="Glucocorticoid receptor-like (DNA-binding domain)"/>
    <property type="match status" value="1"/>
</dbReference>
<evidence type="ECO:0000313" key="13">
    <source>
        <dbReference type="Proteomes" id="UP001497480"/>
    </source>
</evidence>
<evidence type="ECO:0000256" key="9">
    <source>
        <dbReference type="PROSITE-ProRule" id="PRU00094"/>
    </source>
</evidence>
<keyword evidence="5" id="KW-0238">DNA-binding</keyword>
<comment type="caution">
    <text evidence="12">The sequence shown here is derived from an EMBL/GenBank/DDBJ whole genome shotgun (WGS) entry which is preliminary data.</text>
</comment>
<dbReference type="PROSITE" id="PS50114">
    <property type="entry name" value="GATA_ZN_FINGER_2"/>
    <property type="match status" value="1"/>
</dbReference>
<evidence type="ECO:0000256" key="4">
    <source>
        <dbReference type="ARBA" id="ARBA00023015"/>
    </source>
</evidence>
<reference evidence="12 13" key="1">
    <citation type="submission" date="2024-03" db="EMBL/GenBank/DDBJ databases">
        <authorList>
            <person name="Martinez-Hernandez J."/>
        </authorList>
    </citation>
    <scope>NUCLEOTIDE SEQUENCE [LARGE SCALE GENOMIC DNA]</scope>
</reference>
<gene>
    <name evidence="12" type="ORF">LLUT_LOCUS29229</name>
</gene>
<feature type="domain" description="GATA-type" evidence="11">
    <location>
        <begin position="120"/>
        <end position="158"/>
    </location>
</feature>
<evidence type="ECO:0000256" key="1">
    <source>
        <dbReference type="ARBA" id="ARBA00022723"/>
    </source>
</evidence>
<dbReference type="GO" id="GO:0043565">
    <property type="term" value="F:sequence-specific DNA binding"/>
    <property type="evidence" value="ECO:0007669"/>
    <property type="project" value="InterPro"/>
</dbReference>
<evidence type="ECO:0000256" key="2">
    <source>
        <dbReference type="ARBA" id="ARBA00022771"/>
    </source>
</evidence>
<name>A0AAV1Y4W8_LUPLU</name>
<feature type="region of interest" description="Disordered" evidence="10">
    <location>
        <begin position="72"/>
        <end position="103"/>
    </location>
</feature>
<sequence length="201" mass="23259">MISFSFFDDFFDNVNCNSKDFKDDTNGYLANPLYVPQDTLHDMELWDPSFWNGLDPTLLSLLNSDDINEKSKTKVKDDHVSQPNIQNKWGVSKRPRTRKPRRKRTNYGTWYKFDFVNSERIEEKRCSECKTKHTPVWRTGPMGKNTLCNACGISVSINLGVNIAPKDHSTLYAIKLSANVYRLNTFARDFRLGTSDYAPRD</sequence>
<evidence type="ECO:0000256" key="3">
    <source>
        <dbReference type="ARBA" id="ARBA00022833"/>
    </source>
</evidence>
<keyword evidence="6" id="KW-0804">Transcription</keyword>
<evidence type="ECO:0000256" key="8">
    <source>
        <dbReference type="ARBA" id="ARBA00037539"/>
    </source>
</evidence>
<dbReference type="Gene3D" id="3.30.50.10">
    <property type="entry name" value="Erythroid Transcription Factor GATA-1, subunit A"/>
    <property type="match status" value="1"/>
</dbReference>
<dbReference type="PROSITE" id="PS00344">
    <property type="entry name" value="GATA_ZN_FINGER_1"/>
    <property type="match status" value="1"/>
</dbReference>
<comment type="function">
    <text evidence="8">Transcriptional regulator that specifically binds 5'-GATA-3' or 5'-GAT-3' motifs within gene promoters.</text>
</comment>
<evidence type="ECO:0000256" key="5">
    <source>
        <dbReference type="ARBA" id="ARBA00023125"/>
    </source>
</evidence>
<dbReference type="InterPro" id="IPR013088">
    <property type="entry name" value="Znf_NHR/GATA"/>
</dbReference>
<dbReference type="CDD" id="cd00202">
    <property type="entry name" value="ZnF_GATA"/>
    <property type="match status" value="1"/>
</dbReference>
<dbReference type="SMART" id="SM00401">
    <property type="entry name" value="ZnF_GATA"/>
    <property type="match status" value="1"/>
</dbReference>
<proteinExistence type="inferred from homology"/>
<dbReference type="GO" id="GO:0008270">
    <property type="term" value="F:zinc ion binding"/>
    <property type="evidence" value="ECO:0007669"/>
    <property type="project" value="UniProtKB-KW"/>
</dbReference>